<dbReference type="EMBL" id="AZBU02000009">
    <property type="protein sequence ID" value="TKR65272.1"/>
    <property type="molecule type" value="Genomic_DNA"/>
</dbReference>
<feature type="compositionally biased region" description="Basic and acidic residues" evidence="1">
    <location>
        <begin position="82"/>
        <end position="104"/>
    </location>
</feature>
<feature type="region of interest" description="Disordered" evidence="1">
    <location>
        <begin position="81"/>
        <end position="107"/>
    </location>
</feature>
<gene>
    <name evidence="2" type="ORF">L596_025699</name>
</gene>
<reference evidence="2 3" key="1">
    <citation type="journal article" date="2015" name="Genome Biol.">
        <title>Comparative genomics of Steinernema reveals deeply conserved gene regulatory networks.</title>
        <authorList>
            <person name="Dillman A.R."/>
            <person name="Macchietto M."/>
            <person name="Porter C.F."/>
            <person name="Rogers A."/>
            <person name="Williams B."/>
            <person name="Antoshechkin I."/>
            <person name="Lee M.M."/>
            <person name="Goodwin Z."/>
            <person name="Lu X."/>
            <person name="Lewis E.E."/>
            <person name="Goodrich-Blair H."/>
            <person name="Stock S.P."/>
            <person name="Adams B.J."/>
            <person name="Sternberg P.W."/>
            <person name="Mortazavi A."/>
        </authorList>
    </citation>
    <scope>NUCLEOTIDE SEQUENCE [LARGE SCALE GENOMIC DNA]</scope>
    <source>
        <strain evidence="2 3">ALL</strain>
    </source>
</reference>
<evidence type="ECO:0000313" key="2">
    <source>
        <dbReference type="EMBL" id="TKR65272.1"/>
    </source>
</evidence>
<comment type="caution">
    <text evidence="2">The sequence shown here is derived from an EMBL/GenBank/DDBJ whole genome shotgun (WGS) entry which is preliminary data.</text>
</comment>
<dbReference type="AlphaFoldDB" id="A0A4U5M8R4"/>
<reference evidence="2 3" key="2">
    <citation type="journal article" date="2019" name="G3 (Bethesda)">
        <title>Hybrid Assembly of the Genome of the Entomopathogenic Nematode Steinernema carpocapsae Identifies the X-Chromosome.</title>
        <authorList>
            <person name="Serra L."/>
            <person name="Macchietto M."/>
            <person name="Macias-Munoz A."/>
            <person name="McGill C.J."/>
            <person name="Rodriguez I.M."/>
            <person name="Rodriguez B."/>
            <person name="Murad R."/>
            <person name="Mortazavi A."/>
        </authorList>
    </citation>
    <scope>NUCLEOTIDE SEQUENCE [LARGE SCALE GENOMIC DNA]</scope>
    <source>
        <strain evidence="2 3">ALL</strain>
    </source>
</reference>
<accession>A0A4U5M8R4</accession>
<protein>
    <submittedName>
        <fullName evidence="2">Uncharacterized protein</fullName>
    </submittedName>
</protein>
<organism evidence="2 3">
    <name type="scientific">Steinernema carpocapsae</name>
    <name type="common">Entomopathogenic nematode</name>
    <dbReference type="NCBI Taxonomy" id="34508"/>
    <lineage>
        <taxon>Eukaryota</taxon>
        <taxon>Metazoa</taxon>
        <taxon>Ecdysozoa</taxon>
        <taxon>Nematoda</taxon>
        <taxon>Chromadorea</taxon>
        <taxon>Rhabditida</taxon>
        <taxon>Tylenchina</taxon>
        <taxon>Panagrolaimomorpha</taxon>
        <taxon>Strongyloidoidea</taxon>
        <taxon>Steinernematidae</taxon>
        <taxon>Steinernema</taxon>
    </lineage>
</organism>
<keyword evidence="3" id="KW-1185">Reference proteome</keyword>
<dbReference type="Proteomes" id="UP000298663">
    <property type="component" value="Unassembled WGS sequence"/>
</dbReference>
<evidence type="ECO:0000256" key="1">
    <source>
        <dbReference type="SAM" id="MobiDB-lite"/>
    </source>
</evidence>
<name>A0A4U5M8R4_STECR</name>
<proteinExistence type="predicted"/>
<sequence length="137" mass="15227">MVVWVSSTTALVLEQKREWRLRSCEIAYGPKTIFHSIVVVPKDPITKNQIKYPGERMPTSTTISTLKASTAARTVAAVKTTLKPDQKTTEAKSKEKGSMEKEEVTENGADGVLKTGFLAAFVINRASHWASNLQWEF</sequence>
<evidence type="ECO:0000313" key="3">
    <source>
        <dbReference type="Proteomes" id="UP000298663"/>
    </source>
</evidence>